<evidence type="ECO:0000313" key="2">
    <source>
        <dbReference type="Proteomes" id="UP001054945"/>
    </source>
</evidence>
<protein>
    <submittedName>
        <fullName evidence="1">Uncharacterized protein</fullName>
    </submittedName>
</protein>
<dbReference type="Proteomes" id="UP001054945">
    <property type="component" value="Unassembled WGS sequence"/>
</dbReference>
<accession>A0AAV4VU25</accession>
<organism evidence="1 2">
    <name type="scientific">Caerostris extrusa</name>
    <name type="common">Bark spider</name>
    <name type="synonym">Caerostris bankana</name>
    <dbReference type="NCBI Taxonomy" id="172846"/>
    <lineage>
        <taxon>Eukaryota</taxon>
        <taxon>Metazoa</taxon>
        <taxon>Ecdysozoa</taxon>
        <taxon>Arthropoda</taxon>
        <taxon>Chelicerata</taxon>
        <taxon>Arachnida</taxon>
        <taxon>Araneae</taxon>
        <taxon>Araneomorphae</taxon>
        <taxon>Entelegynae</taxon>
        <taxon>Araneoidea</taxon>
        <taxon>Araneidae</taxon>
        <taxon>Caerostris</taxon>
    </lineage>
</organism>
<proteinExistence type="predicted"/>
<evidence type="ECO:0000313" key="1">
    <source>
        <dbReference type="EMBL" id="GIY73306.1"/>
    </source>
</evidence>
<dbReference type="EMBL" id="BPLR01015064">
    <property type="protein sequence ID" value="GIY73306.1"/>
    <property type="molecule type" value="Genomic_DNA"/>
</dbReference>
<name>A0AAV4VU25_CAEEX</name>
<gene>
    <name evidence="1" type="ORF">CEXT_375891</name>
</gene>
<keyword evidence="2" id="KW-1185">Reference proteome</keyword>
<comment type="caution">
    <text evidence="1">The sequence shown here is derived from an EMBL/GenBank/DDBJ whole genome shotgun (WGS) entry which is preliminary data.</text>
</comment>
<dbReference type="AlphaFoldDB" id="A0AAV4VU25"/>
<sequence>MELHWLLADNRQWQTCYSFMHHGVQILRCGCCCQHLTTADSISLRGWYGIARYSTVRCNYQLHSSLLCYHIRNPPVDYKDFNNTVTA</sequence>
<reference evidence="1 2" key="1">
    <citation type="submission" date="2021-06" db="EMBL/GenBank/DDBJ databases">
        <title>Caerostris extrusa draft genome.</title>
        <authorList>
            <person name="Kono N."/>
            <person name="Arakawa K."/>
        </authorList>
    </citation>
    <scope>NUCLEOTIDE SEQUENCE [LARGE SCALE GENOMIC DNA]</scope>
</reference>